<proteinExistence type="predicted"/>
<keyword evidence="2" id="KW-1185">Reference proteome</keyword>
<organism evidence="1 2">
    <name type="scientific">Ficus carica</name>
    <name type="common">Common fig</name>
    <dbReference type="NCBI Taxonomy" id="3494"/>
    <lineage>
        <taxon>Eukaryota</taxon>
        <taxon>Viridiplantae</taxon>
        <taxon>Streptophyta</taxon>
        <taxon>Embryophyta</taxon>
        <taxon>Tracheophyta</taxon>
        <taxon>Spermatophyta</taxon>
        <taxon>Magnoliopsida</taxon>
        <taxon>eudicotyledons</taxon>
        <taxon>Gunneridae</taxon>
        <taxon>Pentapetalae</taxon>
        <taxon>rosids</taxon>
        <taxon>fabids</taxon>
        <taxon>Rosales</taxon>
        <taxon>Moraceae</taxon>
        <taxon>Ficeae</taxon>
        <taxon>Ficus</taxon>
    </lineage>
</organism>
<name>A0AA88JEL8_FICCA</name>
<dbReference type="AlphaFoldDB" id="A0AA88JEL8"/>
<comment type="caution">
    <text evidence="1">The sequence shown here is derived from an EMBL/GenBank/DDBJ whole genome shotgun (WGS) entry which is preliminary data.</text>
</comment>
<sequence>MILYGVYYKSTKKLIAARKGKDVIDLSDVVVAEEPKTLPIITTPPNGLDSDI</sequence>
<dbReference type="Proteomes" id="UP001187192">
    <property type="component" value="Unassembled WGS sequence"/>
</dbReference>
<accession>A0AA88JEL8</accession>
<evidence type="ECO:0000313" key="2">
    <source>
        <dbReference type="Proteomes" id="UP001187192"/>
    </source>
</evidence>
<dbReference type="EMBL" id="BTGU01016469">
    <property type="protein sequence ID" value="GMN71314.1"/>
    <property type="molecule type" value="Genomic_DNA"/>
</dbReference>
<gene>
    <name evidence="1" type="ORF">TIFTF001_055142</name>
</gene>
<evidence type="ECO:0000313" key="1">
    <source>
        <dbReference type="EMBL" id="GMN71314.1"/>
    </source>
</evidence>
<reference evidence="1" key="1">
    <citation type="submission" date="2023-07" db="EMBL/GenBank/DDBJ databases">
        <title>draft genome sequence of fig (Ficus carica).</title>
        <authorList>
            <person name="Takahashi T."/>
            <person name="Nishimura K."/>
        </authorList>
    </citation>
    <scope>NUCLEOTIDE SEQUENCE</scope>
</reference>
<protein>
    <submittedName>
        <fullName evidence="1">Uncharacterized protein</fullName>
    </submittedName>
</protein>